<feature type="transmembrane region" description="Helical" evidence="2">
    <location>
        <begin position="86"/>
        <end position="108"/>
    </location>
</feature>
<organism evidence="3 4">
    <name type="scientific">Nocardiopsis alborubida</name>
    <dbReference type="NCBI Taxonomy" id="146802"/>
    <lineage>
        <taxon>Bacteria</taxon>
        <taxon>Bacillati</taxon>
        <taxon>Actinomycetota</taxon>
        <taxon>Actinomycetes</taxon>
        <taxon>Streptosporangiales</taxon>
        <taxon>Nocardiopsidaceae</taxon>
        <taxon>Nocardiopsis</taxon>
    </lineage>
</organism>
<dbReference type="EMBL" id="JAAXPG010000020">
    <property type="protein sequence ID" value="NKZ00062.1"/>
    <property type="molecule type" value="Genomic_DNA"/>
</dbReference>
<feature type="transmembrane region" description="Helical" evidence="2">
    <location>
        <begin position="246"/>
        <end position="263"/>
    </location>
</feature>
<protein>
    <submittedName>
        <fullName evidence="3">Uncharacterized protein</fullName>
    </submittedName>
</protein>
<dbReference type="Proteomes" id="UP000553209">
    <property type="component" value="Unassembled WGS sequence"/>
</dbReference>
<keyword evidence="2" id="KW-0812">Transmembrane</keyword>
<feature type="transmembrane region" description="Helical" evidence="2">
    <location>
        <begin position="20"/>
        <end position="37"/>
    </location>
</feature>
<keyword evidence="2" id="KW-1133">Transmembrane helix</keyword>
<reference evidence="3 4" key="1">
    <citation type="submission" date="2020-04" db="EMBL/GenBank/DDBJ databases">
        <title>MicrobeNet Type strains.</title>
        <authorList>
            <person name="Nicholson A.C."/>
        </authorList>
    </citation>
    <scope>NUCLEOTIDE SEQUENCE [LARGE SCALE GENOMIC DNA]</scope>
    <source>
        <strain evidence="3 4">ATCC 23612</strain>
    </source>
</reference>
<evidence type="ECO:0000256" key="1">
    <source>
        <dbReference type="SAM" id="MobiDB-lite"/>
    </source>
</evidence>
<evidence type="ECO:0000313" key="4">
    <source>
        <dbReference type="Proteomes" id="UP000553209"/>
    </source>
</evidence>
<feature type="region of interest" description="Disordered" evidence="1">
    <location>
        <begin position="123"/>
        <end position="145"/>
    </location>
</feature>
<feature type="transmembrane region" description="Helical" evidence="2">
    <location>
        <begin position="213"/>
        <end position="234"/>
    </location>
</feature>
<evidence type="ECO:0000256" key="2">
    <source>
        <dbReference type="SAM" id="Phobius"/>
    </source>
</evidence>
<keyword evidence="2" id="KW-0472">Membrane</keyword>
<accession>A0A7X6RS92</accession>
<keyword evidence="4" id="KW-1185">Reference proteome</keyword>
<dbReference type="RefSeq" id="WP_061080204.1">
    <property type="nucleotide sequence ID" value="NZ_JAAXPG010000020.1"/>
</dbReference>
<gene>
    <name evidence="3" type="ORF">HGB44_20665</name>
</gene>
<name>A0A7X6RS92_9ACTN</name>
<dbReference type="AlphaFoldDB" id="A0A7X6RS92"/>
<feature type="transmembrane region" description="Helical" evidence="2">
    <location>
        <begin position="58"/>
        <end position="80"/>
    </location>
</feature>
<sequence length="326" mass="35016">MNPLLVEIGKRAAEHWWTHLALPGVLFLAAFTASALLTPADLTDAARLTELAADARSLLGSPTVAVTVVLLAAVLLLGLLPGLVVQLLGAWCGRWWLGESVLSPLVFWNPRWRRRRWQAARRRAGTKRAREAAAASGRDPDRSHRISLTEPTRRTWMADRMASLTARVRDAHGLDVYWTWPRLLLLLPEGAREDVGRAQDSFARARALGGWGALYLAAAGVCALHLAAAAWGAGPLSRLPEPPWDPWLLLLPAAAGAVTGAVAHQRARTAIASLADLVESCYDLHARGLAVAVGVVGPEQANGQGRALSPDLGEQVTYLLRKSGPS</sequence>
<comment type="caution">
    <text evidence="3">The sequence shown here is derived from an EMBL/GenBank/DDBJ whole genome shotgun (WGS) entry which is preliminary data.</text>
</comment>
<proteinExistence type="predicted"/>
<evidence type="ECO:0000313" key="3">
    <source>
        <dbReference type="EMBL" id="NKZ00062.1"/>
    </source>
</evidence>